<organism evidence="2 3">
    <name type="scientific">Phenylobacterium terrae</name>
    <dbReference type="NCBI Taxonomy" id="2665495"/>
    <lineage>
        <taxon>Bacteria</taxon>
        <taxon>Pseudomonadati</taxon>
        <taxon>Pseudomonadota</taxon>
        <taxon>Alphaproteobacteria</taxon>
        <taxon>Caulobacterales</taxon>
        <taxon>Caulobacteraceae</taxon>
        <taxon>Phenylobacterium</taxon>
    </lineage>
</organism>
<evidence type="ECO:0000313" key="3">
    <source>
        <dbReference type="Proteomes" id="UP001597237"/>
    </source>
</evidence>
<evidence type="ECO:0000256" key="1">
    <source>
        <dbReference type="SAM" id="MobiDB-lite"/>
    </source>
</evidence>
<dbReference type="Gene3D" id="3.40.1410.10">
    <property type="entry name" value="Chorismate lyase-like"/>
    <property type="match status" value="1"/>
</dbReference>
<sequence>MALALGMTGQAFAAPVVLPGDERSRIEARARLEALRLNLQSYPSATTVLRVWCEDYGLAPEPRIRAIPVIGVDKPLRPEDRVALGAAPDEEVRYRRVQLACGERVLSEADNWYRPGQLTPEMIQALETTDTPFGAVVAPLRFTRRTLSSRLMFQPMADPPRRLFRRPAPNAPLIVPPHVLEHRAVLLKPDGTPFSLVVENYTGEVLAGQLRPDAEALAEDPAPAADAEARDAEAVE</sequence>
<accession>A0ABW4N0L3</accession>
<evidence type="ECO:0000313" key="2">
    <source>
        <dbReference type="EMBL" id="MFD1783737.1"/>
    </source>
</evidence>
<proteinExistence type="predicted"/>
<gene>
    <name evidence="2" type="ORF">ACFSC0_10060</name>
</gene>
<feature type="region of interest" description="Disordered" evidence="1">
    <location>
        <begin position="213"/>
        <end position="236"/>
    </location>
</feature>
<keyword evidence="3" id="KW-1185">Reference proteome</keyword>
<dbReference type="SUPFAM" id="SSF64288">
    <property type="entry name" value="Chorismate lyase-like"/>
    <property type="match status" value="1"/>
</dbReference>
<protein>
    <submittedName>
        <fullName evidence="2">Uncharacterized protein</fullName>
    </submittedName>
</protein>
<dbReference type="Proteomes" id="UP001597237">
    <property type="component" value="Unassembled WGS sequence"/>
</dbReference>
<dbReference type="RefSeq" id="WP_377283072.1">
    <property type="nucleotide sequence ID" value="NZ_JBHRSI010000008.1"/>
</dbReference>
<feature type="compositionally biased region" description="Basic and acidic residues" evidence="1">
    <location>
        <begin position="227"/>
        <end position="236"/>
    </location>
</feature>
<comment type="caution">
    <text evidence="2">The sequence shown here is derived from an EMBL/GenBank/DDBJ whole genome shotgun (WGS) entry which is preliminary data.</text>
</comment>
<reference evidence="3" key="1">
    <citation type="journal article" date="2019" name="Int. J. Syst. Evol. Microbiol.">
        <title>The Global Catalogue of Microorganisms (GCM) 10K type strain sequencing project: providing services to taxonomists for standard genome sequencing and annotation.</title>
        <authorList>
            <consortium name="The Broad Institute Genomics Platform"/>
            <consortium name="The Broad Institute Genome Sequencing Center for Infectious Disease"/>
            <person name="Wu L."/>
            <person name="Ma J."/>
        </authorList>
    </citation>
    <scope>NUCLEOTIDE SEQUENCE [LARGE SCALE GENOMIC DNA]</scope>
    <source>
        <strain evidence="3">DFY28</strain>
    </source>
</reference>
<dbReference type="EMBL" id="JBHUEY010000001">
    <property type="protein sequence ID" value="MFD1783737.1"/>
    <property type="molecule type" value="Genomic_DNA"/>
</dbReference>
<name>A0ABW4N0L3_9CAUL</name>
<dbReference type="InterPro" id="IPR028978">
    <property type="entry name" value="Chorismate_lyase_/UTRA_dom_sf"/>
</dbReference>